<keyword evidence="1" id="KW-0812">Transmembrane</keyword>
<feature type="transmembrane region" description="Helical" evidence="1">
    <location>
        <begin position="74"/>
        <end position="91"/>
    </location>
</feature>
<keyword evidence="1" id="KW-0472">Membrane</keyword>
<proteinExistence type="predicted"/>
<comment type="caution">
    <text evidence="2">The sequence shown here is derived from an EMBL/GenBank/DDBJ whole genome shotgun (WGS) entry which is preliminary data.</text>
</comment>
<keyword evidence="3" id="KW-1185">Reference proteome</keyword>
<gene>
    <name evidence="2" type="ORF">DYBT9623_00525</name>
</gene>
<accession>A0ABM8UJW9</accession>
<organism evidence="2 3">
    <name type="scientific">Dyadobacter linearis</name>
    <dbReference type="NCBI Taxonomy" id="2823330"/>
    <lineage>
        <taxon>Bacteria</taxon>
        <taxon>Pseudomonadati</taxon>
        <taxon>Bacteroidota</taxon>
        <taxon>Cytophagia</taxon>
        <taxon>Cytophagales</taxon>
        <taxon>Spirosomataceae</taxon>
        <taxon>Dyadobacter</taxon>
    </lineage>
</organism>
<evidence type="ECO:0000256" key="1">
    <source>
        <dbReference type="SAM" id="Phobius"/>
    </source>
</evidence>
<name>A0ABM8UJW9_9BACT</name>
<sequence>MPANKKYLTKSPWLRISKILAGMVGGYAVTMSLHLFLTAFFPKENVIITAFFTGYILWAFLLLYAFIATNVWRVWAIYIVLTIVFSLPYLLKFNINYGS</sequence>
<evidence type="ECO:0000313" key="2">
    <source>
        <dbReference type="EMBL" id="CAG5067798.1"/>
    </source>
</evidence>
<dbReference type="Proteomes" id="UP000679725">
    <property type="component" value="Unassembled WGS sequence"/>
</dbReference>
<dbReference type="EMBL" id="CAJRAU010000001">
    <property type="protein sequence ID" value="CAG5067798.1"/>
    <property type="molecule type" value="Genomic_DNA"/>
</dbReference>
<feature type="transmembrane region" description="Helical" evidence="1">
    <location>
        <begin position="20"/>
        <end position="41"/>
    </location>
</feature>
<evidence type="ECO:0008006" key="4">
    <source>
        <dbReference type="Google" id="ProtNLM"/>
    </source>
</evidence>
<reference evidence="2 3" key="1">
    <citation type="submission" date="2021-04" db="EMBL/GenBank/DDBJ databases">
        <authorList>
            <person name="Rodrigo-Torres L."/>
            <person name="Arahal R. D."/>
            <person name="Lucena T."/>
        </authorList>
    </citation>
    <scope>NUCLEOTIDE SEQUENCE [LARGE SCALE GENOMIC DNA]</scope>
    <source>
        <strain evidence="2 3">CECT 9623</strain>
    </source>
</reference>
<keyword evidence="1" id="KW-1133">Transmembrane helix</keyword>
<dbReference type="RefSeq" id="WP_215231939.1">
    <property type="nucleotide sequence ID" value="NZ_CAJRAU010000001.1"/>
</dbReference>
<evidence type="ECO:0000313" key="3">
    <source>
        <dbReference type="Proteomes" id="UP000679725"/>
    </source>
</evidence>
<feature type="transmembrane region" description="Helical" evidence="1">
    <location>
        <begin position="47"/>
        <end position="67"/>
    </location>
</feature>
<protein>
    <recommendedName>
        <fullName evidence="4">DUF3649 domain-containing protein</fullName>
    </recommendedName>
</protein>